<dbReference type="EMBL" id="FNEV01000001">
    <property type="protein sequence ID" value="SDI93773.1"/>
    <property type="molecule type" value="Genomic_DNA"/>
</dbReference>
<dbReference type="Proteomes" id="UP000199225">
    <property type="component" value="Unassembled WGS sequence"/>
</dbReference>
<dbReference type="STRING" id="86666.SAMN04490247_0088"/>
<feature type="compositionally biased region" description="Basic and acidic residues" evidence="1">
    <location>
        <begin position="75"/>
        <end position="84"/>
    </location>
</feature>
<evidence type="ECO:0000313" key="4">
    <source>
        <dbReference type="Proteomes" id="UP000199225"/>
    </source>
</evidence>
<feature type="compositionally biased region" description="Acidic residues" evidence="1">
    <location>
        <begin position="60"/>
        <end position="74"/>
    </location>
</feature>
<keyword evidence="4" id="KW-1185">Reference proteome</keyword>
<dbReference type="AlphaFoldDB" id="A0A1G8PMS5"/>
<sequence length="215" mass="24337">MADQENKSRVSRRKEKRKNKKLLSLLSGIVIALLLLWAGNSVIGNDEPPVSKGIDKASEEESEEAVDSDEDLEQKDETSPKEDSETSNEDETEEEKSEDEEYVIEGSSDENVSRVVKKDWDTIKTEQNTEGRHTVSFDRGSTDWNEIIQAVSVATELKEDDMITWRIENGGGPQLASAVVSDSSQENIYRVQVEWQKKEGYKPVQLEILKDNPYN</sequence>
<dbReference type="InterPro" id="IPR009988">
    <property type="entry name" value="DUF1510"/>
</dbReference>
<feature type="compositionally biased region" description="Acidic residues" evidence="1">
    <location>
        <begin position="85"/>
        <end position="103"/>
    </location>
</feature>
<gene>
    <name evidence="3" type="ORF">SAMN04490247_0088</name>
</gene>
<dbReference type="OrthoDB" id="2168558at2"/>
<evidence type="ECO:0000313" key="3">
    <source>
        <dbReference type="EMBL" id="SDI93773.1"/>
    </source>
</evidence>
<evidence type="ECO:0000256" key="1">
    <source>
        <dbReference type="SAM" id="MobiDB-lite"/>
    </source>
</evidence>
<dbReference type="Pfam" id="PF07423">
    <property type="entry name" value="DUF1510"/>
    <property type="match status" value="1"/>
</dbReference>
<evidence type="ECO:0000259" key="2">
    <source>
        <dbReference type="Pfam" id="PF07423"/>
    </source>
</evidence>
<dbReference type="RefSeq" id="WP_093190691.1">
    <property type="nucleotide sequence ID" value="NZ_FNEV01000001.1"/>
</dbReference>
<feature type="domain" description="DUF1510" evidence="2">
    <location>
        <begin position="116"/>
        <end position="208"/>
    </location>
</feature>
<proteinExistence type="predicted"/>
<accession>A0A1G8PMS5</accession>
<name>A0A1G8PMS5_9BACI</name>
<reference evidence="4" key="1">
    <citation type="submission" date="2016-10" db="EMBL/GenBank/DDBJ databases">
        <authorList>
            <person name="Varghese N."/>
            <person name="Submissions S."/>
        </authorList>
    </citation>
    <scope>NUCLEOTIDE SEQUENCE [LARGE SCALE GENOMIC DNA]</scope>
    <source>
        <strain evidence="4">DSM 4771</strain>
    </source>
</reference>
<organism evidence="3 4">
    <name type="scientific">Salimicrobium halophilum</name>
    <dbReference type="NCBI Taxonomy" id="86666"/>
    <lineage>
        <taxon>Bacteria</taxon>
        <taxon>Bacillati</taxon>
        <taxon>Bacillota</taxon>
        <taxon>Bacilli</taxon>
        <taxon>Bacillales</taxon>
        <taxon>Bacillaceae</taxon>
        <taxon>Salimicrobium</taxon>
    </lineage>
</organism>
<feature type="region of interest" description="Disordered" evidence="1">
    <location>
        <begin position="42"/>
        <end position="111"/>
    </location>
</feature>
<protein>
    <recommendedName>
        <fullName evidence="2">DUF1510 domain-containing protein</fullName>
    </recommendedName>
</protein>